<comment type="caution">
    <text evidence="1">The sequence shown here is derived from an EMBL/GenBank/DDBJ whole genome shotgun (WGS) entry which is preliminary data.</text>
</comment>
<reference evidence="1 2" key="1">
    <citation type="submission" date="2018-02" db="EMBL/GenBank/DDBJ databases">
        <title>Draft genome of wild Prunus yedoensis var. nudiflora.</title>
        <authorList>
            <person name="Baek S."/>
            <person name="Kim J.-H."/>
            <person name="Choi K."/>
            <person name="Kim G.-B."/>
            <person name="Cho A."/>
            <person name="Jang H."/>
            <person name="Shin C.-H."/>
            <person name="Yu H.-J."/>
            <person name="Mun J.-H."/>
        </authorList>
    </citation>
    <scope>NUCLEOTIDE SEQUENCE [LARGE SCALE GENOMIC DNA]</scope>
    <source>
        <strain evidence="2">cv. Jeju island</strain>
        <tissue evidence="1">Leaf</tissue>
    </source>
</reference>
<gene>
    <name evidence="1" type="ORF">Pyn_21421</name>
</gene>
<dbReference type="AlphaFoldDB" id="A0A314YT79"/>
<dbReference type="Proteomes" id="UP000250321">
    <property type="component" value="Unassembled WGS sequence"/>
</dbReference>
<dbReference type="EMBL" id="PJQY01000621">
    <property type="protein sequence ID" value="PQQ09429.1"/>
    <property type="molecule type" value="Genomic_DNA"/>
</dbReference>
<name>A0A314YT79_PRUYE</name>
<protein>
    <submittedName>
        <fullName evidence="1">Uncharacterized protein</fullName>
    </submittedName>
</protein>
<keyword evidence="2" id="KW-1185">Reference proteome</keyword>
<sequence length="49" mass="5746">MHGGVEVTDMMDLDEDTQVEEEMLDVHNEIGDQGEEMLDVHNDMVWWKL</sequence>
<evidence type="ECO:0000313" key="1">
    <source>
        <dbReference type="EMBL" id="PQQ09429.1"/>
    </source>
</evidence>
<accession>A0A314YT79</accession>
<evidence type="ECO:0000313" key="2">
    <source>
        <dbReference type="Proteomes" id="UP000250321"/>
    </source>
</evidence>
<proteinExistence type="predicted"/>
<organism evidence="1 2">
    <name type="scientific">Prunus yedoensis var. nudiflora</name>
    <dbReference type="NCBI Taxonomy" id="2094558"/>
    <lineage>
        <taxon>Eukaryota</taxon>
        <taxon>Viridiplantae</taxon>
        <taxon>Streptophyta</taxon>
        <taxon>Embryophyta</taxon>
        <taxon>Tracheophyta</taxon>
        <taxon>Spermatophyta</taxon>
        <taxon>Magnoliopsida</taxon>
        <taxon>eudicotyledons</taxon>
        <taxon>Gunneridae</taxon>
        <taxon>Pentapetalae</taxon>
        <taxon>rosids</taxon>
        <taxon>fabids</taxon>
        <taxon>Rosales</taxon>
        <taxon>Rosaceae</taxon>
        <taxon>Amygdaloideae</taxon>
        <taxon>Amygdaleae</taxon>
        <taxon>Prunus</taxon>
    </lineage>
</organism>